<comment type="subcellular location">
    <subcellularLocation>
        <location evidence="1">Cell membrane</location>
        <topology evidence="1">Multi-pass membrane protein</topology>
    </subcellularLocation>
</comment>
<keyword evidence="3" id="KW-0050">Antiport</keyword>
<feature type="non-terminal residue" evidence="11">
    <location>
        <position position="1"/>
    </location>
</feature>
<keyword evidence="7" id="KW-0406">Ion transport</keyword>
<evidence type="ECO:0000256" key="3">
    <source>
        <dbReference type="ARBA" id="ARBA00022449"/>
    </source>
</evidence>
<evidence type="ECO:0000313" key="11">
    <source>
        <dbReference type="EMBL" id="SUZ52487.1"/>
    </source>
</evidence>
<dbReference type="GO" id="GO:0005886">
    <property type="term" value="C:plasma membrane"/>
    <property type="evidence" value="ECO:0007669"/>
    <property type="project" value="UniProtKB-SubCell"/>
</dbReference>
<dbReference type="PANTHER" id="PTHR43298:SF2">
    <property type="entry name" value="FMN_FAD EXPORTER YEEO-RELATED"/>
    <property type="match status" value="1"/>
</dbReference>
<evidence type="ECO:0000256" key="6">
    <source>
        <dbReference type="ARBA" id="ARBA00022989"/>
    </source>
</evidence>
<dbReference type="PANTHER" id="PTHR43298">
    <property type="entry name" value="MULTIDRUG RESISTANCE PROTEIN NORM-RELATED"/>
    <property type="match status" value="1"/>
</dbReference>
<feature type="transmembrane region" description="Helical" evidence="10">
    <location>
        <begin position="49"/>
        <end position="70"/>
    </location>
</feature>
<keyword evidence="5 10" id="KW-0812">Transmembrane</keyword>
<sequence>VLKSFILPQDNKIFKTVWFLALPVIISNLSRVLMSLVDVAMVGRLGPEALAATGMGGMLMWGALSLVLGIRTSVQTISSRRLGQNKTRDCIKSLNNGFLLAAIYSIPVSFLGWSCGFLIIPFFIVEDITTPLAISYFSISSIGLFFNSISFVFQGFYTGIEKTKVHLSVTITSNIINAYLNVGLIYGKNTISGFFNDFFGGSLDLSSFWFWAGFEGMGVTGAAIGTLIASAWMMIHYSFYLNKLTMIKDNGGIISAGFDKTMLQRQVSLSLPMGIQETMIAIGWSVFYKIMATIGIIELATTQLLFTIMHASFMPALGVGQACATLVGKYMGSKEVEESEKSIKESLRIAEYIMGSMGLIFIIFPEFILSLFTNDVNIINMGIWGLRLIGIIQFVDAVGFTMFLALTGAGNTFFPAMVESALVWFFMLPLSYYFGVVTGGGFKPPWIVFAIYLLLMATILTLKVIKGDWKEIEV</sequence>
<dbReference type="InterPro" id="IPR048279">
    <property type="entry name" value="MdtK-like"/>
</dbReference>
<dbReference type="EMBL" id="UINC01000277">
    <property type="protein sequence ID" value="SUZ52487.1"/>
    <property type="molecule type" value="Genomic_DNA"/>
</dbReference>
<dbReference type="PIRSF" id="PIRSF006603">
    <property type="entry name" value="DinF"/>
    <property type="match status" value="1"/>
</dbReference>
<feature type="transmembrane region" description="Helical" evidence="10">
    <location>
        <begin position="130"/>
        <end position="153"/>
    </location>
</feature>
<feature type="transmembrane region" description="Helical" evidence="10">
    <location>
        <begin position="17"/>
        <end position="37"/>
    </location>
</feature>
<evidence type="ECO:0000256" key="5">
    <source>
        <dbReference type="ARBA" id="ARBA00022692"/>
    </source>
</evidence>
<protein>
    <recommendedName>
        <fullName evidence="9">Multidrug-efflux transporter</fullName>
    </recommendedName>
</protein>
<evidence type="ECO:0000256" key="9">
    <source>
        <dbReference type="ARBA" id="ARBA00031636"/>
    </source>
</evidence>
<feature type="transmembrane region" description="Helical" evidence="10">
    <location>
        <begin position="278"/>
        <end position="297"/>
    </location>
</feature>
<dbReference type="Pfam" id="PF01554">
    <property type="entry name" value="MatE"/>
    <property type="match status" value="2"/>
</dbReference>
<feature type="transmembrane region" description="Helical" evidence="10">
    <location>
        <begin position="349"/>
        <end position="372"/>
    </location>
</feature>
<evidence type="ECO:0000256" key="8">
    <source>
        <dbReference type="ARBA" id="ARBA00023136"/>
    </source>
</evidence>
<evidence type="ECO:0000256" key="1">
    <source>
        <dbReference type="ARBA" id="ARBA00004651"/>
    </source>
</evidence>
<dbReference type="GO" id="GO:0015297">
    <property type="term" value="F:antiporter activity"/>
    <property type="evidence" value="ECO:0007669"/>
    <property type="project" value="UniProtKB-KW"/>
</dbReference>
<dbReference type="GO" id="GO:0006811">
    <property type="term" value="P:monoatomic ion transport"/>
    <property type="evidence" value="ECO:0007669"/>
    <property type="project" value="UniProtKB-KW"/>
</dbReference>
<accession>A0A381ND82</accession>
<dbReference type="CDD" id="cd13133">
    <property type="entry name" value="MATE_like_7"/>
    <property type="match status" value="1"/>
</dbReference>
<dbReference type="GO" id="GO:0042910">
    <property type="term" value="F:xenobiotic transmembrane transporter activity"/>
    <property type="evidence" value="ECO:0007669"/>
    <property type="project" value="InterPro"/>
</dbReference>
<evidence type="ECO:0000256" key="2">
    <source>
        <dbReference type="ARBA" id="ARBA00022448"/>
    </source>
</evidence>
<keyword evidence="6 10" id="KW-1133">Transmembrane helix</keyword>
<feature type="transmembrane region" description="Helical" evidence="10">
    <location>
        <begin position="165"/>
        <end position="188"/>
    </location>
</feature>
<keyword evidence="8 10" id="KW-0472">Membrane</keyword>
<feature type="transmembrane region" description="Helical" evidence="10">
    <location>
        <begin position="413"/>
        <end position="434"/>
    </location>
</feature>
<dbReference type="NCBIfam" id="TIGR00797">
    <property type="entry name" value="matE"/>
    <property type="match status" value="1"/>
</dbReference>
<feature type="transmembrane region" description="Helical" evidence="10">
    <location>
        <begin position="303"/>
        <end position="328"/>
    </location>
</feature>
<evidence type="ECO:0000256" key="4">
    <source>
        <dbReference type="ARBA" id="ARBA00022475"/>
    </source>
</evidence>
<proteinExistence type="predicted"/>
<evidence type="ECO:0000256" key="10">
    <source>
        <dbReference type="SAM" id="Phobius"/>
    </source>
</evidence>
<feature type="transmembrane region" description="Helical" evidence="10">
    <location>
        <begin position="208"/>
        <end position="235"/>
    </location>
</feature>
<keyword evidence="2" id="KW-0813">Transport</keyword>
<keyword evidence="4" id="KW-1003">Cell membrane</keyword>
<reference evidence="11" key="1">
    <citation type="submission" date="2018-05" db="EMBL/GenBank/DDBJ databases">
        <authorList>
            <person name="Lanie J.A."/>
            <person name="Ng W.-L."/>
            <person name="Kazmierczak K.M."/>
            <person name="Andrzejewski T.M."/>
            <person name="Davidsen T.M."/>
            <person name="Wayne K.J."/>
            <person name="Tettelin H."/>
            <person name="Glass J.I."/>
            <person name="Rusch D."/>
            <person name="Podicherti R."/>
            <person name="Tsui H.-C.T."/>
            <person name="Winkler M.E."/>
        </authorList>
    </citation>
    <scope>NUCLEOTIDE SEQUENCE</scope>
</reference>
<feature type="transmembrane region" description="Helical" evidence="10">
    <location>
        <begin position="446"/>
        <end position="465"/>
    </location>
</feature>
<gene>
    <name evidence="11" type="ORF">METZ01_LOCUS5341</name>
</gene>
<name>A0A381ND82_9ZZZZ</name>
<dbReference type="InterPro" id="IPR002528">
    <property type="entry name" value="MATE_fam"/>
</dbReference>
<organism evidence="11">
    <name type="scientific">marine metagenome</name>
    <dbReference type="NCBI Taxonomy" id="408172"/>
    <lineage>
        <taxon>unclassified sequences</taxon>
        <taxon>metagenomes</taxon>
        <taxon>ecological metagenomes</taxon>
    </lineage>
</organism>
<feature type="transmembrane region" description="Helical" evidence="10">
    <location>
        <begin position="384"/>
        <end position="406"/>
    </location>
</feature>
<feature type="transmembrane region" description="Helical" evidence="10">
    <location>
        <begin position="98"/>
        <end position="124"/>
    </location>
</feature>
<evidence type="ECO:0000256" key="7">
    <source>
        <dbReference type="ARBA" id="ARBA00023065"/>
    </source>
</evidence>
<dbReference type="AlphaFoldDB" id="A0A381ND82"/>
<dbReference type="InterPro" id="IPR050222">
    <property type="entry name" value="MATE_MdtK"/>
</dbReference>